<evidence type="ECO:0000313" key="1">
    <source>
        <dbReference type="EMBL" id="NDY43307.1"/>
    </source>
</evidence>
<evidence type="ECO:0000313" key="2">
    <source>
        <dbReference type="Proteomes" id="UP000469346"/>
    </source>
</evidence>
<sequence length="256" mass="28538">MNRPSRADERDFFCQRFQDLLTGRFVKGIVHNMNGPMQILSMQIELFKRDAGQELAAIEALAESEDPAGAIRALVDRAKGRMAKLAQMEESLRRLEDMINVIGKRSQDMEDGVRPSLLNQILQDELLFWQGDLFFKHQVEKEVVLGPDVPAVVAEERAIRNLVDALLACCAELLREAQERKLHLESACDGGCTHLTVRHTGPPFPAGDEAEAEDGDEPPSIPSMAIRLARRWAELAGATLEITPREIRCTFPPAEG</sequence>
<name>A0A6N9TV50_DISTH</name>
<dbReference type="Proteomes" id="UP000469346">
    <property type="component" value="Unassembled WGS sequence"/>
</dbReference>
<accession>A0A6N9TV50</accession>
<reference evidence="1 2" key="1">
    <citation type="submission" date="2020-02" db="EMBL/GenBank/DDBJ databases">
        <title>Comparative genomics of sulfur disproportionating microorganisms.</title>
        <authorList>
            <person name="Ward L.M."/>
            <person name="Bertran E."/>
            <person name="Johnston D.T."/>
        </authorList>
    </citation>
    <scope>NUCLEOTIDE SEQUENCE [LARGE SCALE GENOMIC DNA]</scope>
    <source>
        <strain evidence="1 2">DSM 100025</strain>
    </source>
</reference>
<keyword evidence="2" id="KW-1185">Reference proteome</keyword>
<proteinExistence type="predicted"/>
<organism evidence="1 2">
    <name type="scientific">Dissulfurirhabdus thermomarina</name>
    <dbReference type="NCBI Taxonomy" id="1765737"/>
    <lineage>
        <taxon>Bacteria</taxon>
        <taxon>Deltaproteobacteria</taxon>
        <taxon>Dissulfurirhabdaceae</taxon>
        <taxon>Dissulfurirhabdus</taxon>
    </lineage>
</organism>
<comment type="caution">
    <text evidence="1">The sequence shown here is derived from an EMBL/GenBank/DDBJ whole genome shotgun (WGS) entry which is preliminary data.</text>
</comment>
<dbReference type="AlphaFoldDB" id="A0A6N9TV50"/>
<protein>
    <recommendedName>
        <fullName evidence="3">HAMP domain-containing histidine kinase</fullName>
    </recommendedName>
</protein>
<dbReference type="EMBL" id="JAAGRR010000148">
    <property type="protein sequence ID" value="NDY43307.1"/>
    <property type="molecule type" value="Genomic_DNA"/>
</dbReference>
<gene>
    <name evidence="1" type="ORF">G3N55_10700</name>
</gene>
<dbReference type="RefSeq" id="WP_163299416.1">
    <property type="nucleotide sequence ID" value="NZ_JAAGRR010000148.1"/>
</dbReference>
<evidence type="ECO:0008006" key="3">
    <source>
        <dbReference type="Google" id="ProtNLM"/>
    </source>
</evidence>